<evidence type="ECO:0000256" key="1">
    <source>
        <dbReference type="SAM" id="SignalP"/>
    </source>
</evidence>
<protein>
    <submittedName>
        <fullName evidence="3">Chitobiase</fullName>
    </submittedName>
</protein>
<evidence type="ECO:0000259" key="2">
    <source>
        <dbReference type="Pfam" id="PF00754"/>
    </source>
</evidence>
<feature type="domain" description="F5/8 type C" evidence="2">
    <location>
        <begin position="253"/>
        <end position="384"/>
    </location>
</feature>
<dbReference type="PROSITE" id="PS51257">
    <property type="entry name" value="PROKAR_LIPOPROTEIN"/>
    <property type="match status" value="1"/>
</dbReference>
<dbReference type="InterPro" id="IPR000421">
    <property type="entry name" value="FA58C"/>
</dbReference>
<dbReference type="Pfam" id="PF16389">
    <property type="entry name" value="DUF4998"/>
    <property type="match status" value="1"/>
</dbReference>
<reference evidence="3 4" key="1">
    <citation type="submission" date="2015-09" db="EMBL/GenBank/DDBJ databases">
        <authorList>
            <consortium name="Pathogen Informatics"/>
        </authorList>
    </citation>
    <scope>NUCLEOTIDE SEQUENCE [LARGE SCALE GENOMIC DNA]</scope>
    <source>
        <strain evidence="3 4">2789STDY5834945</strain>
    </source>
</reference>
<dbReference type="InterPro" id="IPR008979">
    <property type="entry name" value="Galactose-bd-like_sf"/>
</dbReference>
<dbReference type="Gene3D" id="2.60.120.260">
    <property type="entry name" value="Galactose-binding domain-like"/>
    <property type="match status" value="1"/>
</dbReference>
<accession>A0A174RYR2</accession>
<sequence>MKTLHIIKTNLIGFALLAVVSACGGMDETYKDFIGDKPIVYLARNESDSIKVQNGRERVRMTIPPTMDPRIEYVKVTWNNGMYEKKVPVVYKEPTVFIIDENLPEGMYDFVITNHTEDGLYSISASATGETYGATYESYLRNRNIQKIEVDMATSDMILHFPMLSDSIIEGTELKWMKDGIEKTEYFPNTEDNMISIENFPFTDEEIGEFQYRVHVLPNKDAIDVFYSEWQTCRFQVEEEVVPALIESVDWNITTSYPTLVDGSNGPAKLLIDGDPKTFMSLRKPGKNEIPAGTESYFTIDMGEENTFDYIEWYHRGGDTQLGLRAWAIVVYGSNDGTNFTKIGDDMNIPGETDRTIMNATLSLPESTWRYLKIEFTRWDKVNNSAIQIGEFKLGYSKTQTGNGVGVVL</sequence>
<keyword evidence="1" id="KW-0732">Signal</keyword>
<name>A0A174RYR2_BACT4</name>
<evidence type="ECO:0000313" key="3">
    <source>
        <dbReference type="EMBL" id="CUP89376.1"/>
    </source>
</evidence>
<feature type="chain" id="PRO_5008032348" evidence="1">
    <location>
        <begin position="25"/>
        <end position="409"/>
    </location>
</feature>
<dbReference type="RefSeq" id="WP_055218451.1">
    <property type="nucleotide sequence ID" value="NZ_CZBI01000002.1"/>
</dbReference>
<dbReference type="AlphaFoldDB" id="A0A174RYR2"/>
<evidence type="ECO:0000313" key="4">
    <source>
        <dbReference type="Proteomes" id="UP000095541"/>
    </source>
</evidence>
<gene>
    <name evidence="3" type="ORF">ERS852557_02091</name>
</gene>
<feature type="signal peptide" evidence="1">
    <location>
        <begin position="1"/>
        <end position="24"/>
    </location>
</feature>
<dbReference type="Proteomes" id="UP000095541">
    <property type="component" value="Unassembled WGS sequence"/>
</dbReference>
<dbReference type="SUPFAM" id="SSF49785">
    <property type="entry name" value="Galactose-binding domain-like"/>
    <property type="match status" value="1"/>
</dbReference>
<organism evidence="3 4">
    <name type="scientific">Bacteroides thetaiotaomicron</name>
    <dbReference type="NCBI Taxonomy" id="818"/>
    <lineage>
        <taxon>Bacteria</taxon>
        <taxon>Pseudomonadati</taxon>
        <taxon>Bacteroidota</taxon>
        <taxon>Bacteroidia</taxon>
        <taxon>Bacteroidales</taxon>
        <taxon>Bacteroidaceae</taxon>
        <taxon>Bacteroides</taxon>
    </lineage>
</organism>
<proteinExistence type="predicted"/>
<dbReference type="Pfam" id="PF00754">
    <property type="entry name" value="F5_F8_type_C"/>
    <property type="match status" value="1"/>
</dbReference>
<dbReference type="EMBL" id="CZBI01000002">
    <property type="protein sequence ID" value="CUP89376.1"/>
    <property type="molecule type" value="Genomic_DNA"/>
</dbReference>